<dbReference type="OrthoDB" id="9779968at2"/>
<evidence type="ECO:0000256" key="1">
    <source>
        <dbReference type="SAM" id="SignalP"/>
    </source>
</evidence>
<dbReference type="PANTHER" id="PTHR43737">
    <property type="entry name" value="BLL7424 PROTEIN"/>
    <property type="match status" value="1"/>
</dbReference>
<keyword evidence="3" id="KW-1185">Reference proteome</keyword>
<evidence type="ECO:0000313" key="2">
    <source>
        <dbReference type="EMBL" id="SEO19148.1"/>
    </source>
</evidence>
<dbReference type="RefSeq" id="WP_090616790.1">
    <property type="nucleotide sequence ID" value="NZ_CP067124.1"/>
</dbReference>
<reference evidence="2 3" key="1">
    <citation type="submission" date="2016-10" db="EMBL/GenBank/DDBJ databases">
        <authorList>
            <person name="de Groot N.N."/>
        </authorList>
    </citation>
    <scope>NUCLEOTIDE SEQUENCE [LARGE SCALE GENOMIC DNA]</scope>
    <source>
        <strain evidence="2 3">DSM 8512</strain>
    </source>
</reference>
<accession>A0A1H8MPG7</accession>
<dbReference type="Pfam" id="PF07394">
    <property type="entry name" value="DUF1501"/>
    <property type="match status" value="1"/>
</dbReference>
<evidence type="ECO:0000313" key="3">
    <source>
        <dbReference type="Proteomes" id="UP000199054"/>
    </source>
</evidence>
<dbReference type="InterPro" id="IPR010869">
    <property type="entry name" value="DUF1501"/>
</dbReference>
<feature type="signal peptide" evidence="1">
    <location>
        <begin position="1"/>
        <end position="20"/>
    </location>
</feature>
<organism evidence="2 3">
    <name type="scientific">Paracoccus alcaliphilus</name>
    <dbReference type="NCBI Taxonomy" id="34002"/>
    <lineage>
        <taxon>Bacteria</taxon>
        <taxon>Pseudomonadati</taxon>
        <taxon>Pseudomonadota</taxon>
        <taxon>Alphaproteobacteria</taxon>
        <taxon>Rhodobacterales</taxon>
        <taxon>Paracoccaceae</taxon>
        <taxon>Paracoccus</taxon>
    </lineage>
</organism>
<dbReference type="Proteomes" id="UP000199054">
    <property type="component" value="Unassembled WGS sequence"/>
</dbReference>
<keyword evidence="1" id="KW-0732">Signal</keyword>
<gene>
    <name evidence="2" type="ORF">SAMN04489859_104310</name>
</gene>
<sequence>MLSRRLFLKSTALIGCSAAAHPLLNSIAFATAPGENRLVVIILRGAMDGLDVFQPYGDPELRGLRGTLSLGPDQGAHDLDGFFALHPALASLMPLWRKGEMGFAPAVSTPYRDKRSHFDGQDILEAGTGADLEESQQRDGWLNRLLQHMPDARSETAYAVGVEEMRILSGQAPAMSWAPQVSLDLSPQAQRLLEHVYHDDELFRTAGGRAMEIAGMDLGGIEEERGPTRDARALARFSAERLNQDTRIATFSLAGWDSHANQAKVIDRALERLADAILTLHDNLGDNWQRTTVLAMTEFGRTVHENGSGGTDHGTGGALLMAGGAIRGGKALGRWPGLGESDLYAGRDLMPVRDIRAYAAWAMHDLFDLSRDLLERTVFPGLEMGDNPGILA</sequence>
<dbReference type="PANTHER" id="PTHR43737:SF1">
    <property type="entry name" value="DUF1501 DOMAIN-CONTAINING PROTEIN"/>
    <property type="match status" value="1"/>
</dbReference>
<dbReference type="InterPro" id="IPR006311">
    <property type="entry name" value="TAT_signal"/>
</dbReference>
<dbReference type="AlphaFoldDB" id="A0A1H8MPG7"/>
<feature type="chain" id="PRO_5011691937" evidence="1">
    <location>
        <begin position="21"/>
        <end position="392"/>
    </location>
</feature>
<protein>
    <submittedName>
        <fullName evidence="2">Uncharacterized conserved protein, DUF1501 family</fullName>
    </submittedName>
</protein>
<proteinExistence type="predicted"/>
<dbReference type="EMBL" id="FODE01000043">
    <property type="protein sequence ID" value="SEO19148.1"/>
    <property type="molecule type" value="Genomic_DNA"/>
</dbReference>
<dbReference type="STRING" id="34002.SAMN04489859_104310"/>
<name>A0A1H8MPG7_9RHOB</name>
<dbReference type="PROSITE" id="PS51318">
    <property type="entry name" value="TAT"/>
    <property type="match status" value="1"/>
</dbReference>